<dbReference type="Proteomes" id="UP000789595">
    <property type="component" value="Unassembled WGS sequence"/>
</dbReference>
<evidence type="ECO:0000313" key="3">
    <source>
        <dbReference type="EMBL" id="CAH0366794.1"/>
    </source>
</evidence>
<organism evidence="3 4">
    <name type="scientific">Pelagomonas calceolata</name>
    <dbReference type="NCBI Taxonomy" id="35677"/>
    <lineage>
        <taxon>Eukaryota</taxon>
        <taxon>Sar</taxon>
        <taxon>Stramenopiles</taxon>
        <taxon>Ochrophyta</taxon>
        <taxon>Pelagophyceae</taxon>
        <taxon>Pelagomonadales</taxon>
        <taxon>Pelagomonadaceae</taxon>
        <taxon>Pelagomonas</taxon>
    </lineage>
</organism>
<dbReference type="OrthoDB" id="159449at2759"/>
<reference evidence="3" key="1">
    <citation type="submission" date="2021-11" db="EMBL/GenBank/DDBJ databases">
        <authorList>
            <consortium name="Genoscope - CEA"/>
            <person name="William W."/>
        </authorList>
    </citation>
    <scope>NUCLEOTIDE SEQUENCE</scope>
</reference>
<sequence>MGAAETMASADAAPKIAAFLFLEEVIALQRCSRQHARRFGAPGAALRSRVQPRSRAAFWAEACRVEADKKRALNRRTATNGGFFESCAGLLDGDGGCARLKTTGVEGTIARDVRRTFAQRSFYGEGAKGRDLLADVLVALATASPETGYCQGMNLVVGALLETAARAGSLEDDHKIILSAVEERRCQRKAFWLCHAIAHGGPKSTPKDSRLALSELWRPGMPSLQMRAFQLDQLCQTYLPKLRVHLKRSGLAPTQLAAQWYLTLFAYVVDASWLPALFDAIFRDGWKAVHRIALALLAVVRDDLLNMKPDACGKYLRDRDRLKEAASERVGGVDGVLRLAATFKVTRTSLAALSTRHGFSIVEDRGALKADEIKQRPRRDLDGHGGVDVRARLGALDDTAKRDARTLMARVERASRARRTALDAAKETKAVVETRRAAVGMLVDEKRRFESEAVDVFDDVLGDSLLAASMTPVRTPVRRTQSEPVSRRGWFSFLRSPKTPAAPPATPLAGALAKARAVQTTRSRRLKSAQRGAEKVERALSIARRHLDDARRAHAQAQGDVDDASEICLRVTAQLRQLMEGVDDKRRATLSDAASQTKAEPSIAERFRAGATPLRAATTPPPPLLDVAEVEGRSSSLSLDEAQFESVPLY</sequence>
<dbReference type="EMBL" id="CAKKNE010000001">
    <property type="protein sequence ID" value="CAH0366794.1"/>
    <property type="molecule type" value="Genomic_DNA"/>
</dbReference>
<dbReference type="PANTHER" id="PTHR47219">
    <property type="entry name" value="RAB GTPASE-ACTIVATING PROTEIN 1-LIKE"/>
    <property type="match status" value="1"/>
</dbReference>
<dbReference type="InterPro" id="IPR035969">
    <property type="entry name" value="Rab-GAP_TBC_sf"/>
</dbReference>
<dbReference type="PANTHER" id="PTHR47219:SF9">
    <property type="entry name" value="GTPASE ACTIVATING PROTEIN AND CENTROSOME-ASSOCIATED, ISOFORM B"/>
    <property type="match status" value="1"/>
</dbReference>
<keyword evidence="4" id="KW-1185">Reference proteome</keyword>
<dbReference type="GO" id="GO:0005096">
    <property type="term" value="F:GTPase activator activity"/>
    <property type="evidence" value="ECO:0007669"/>
    <property type="project" value="TreeGrafter"/>
</dbReference>
<dbReference type="InterPro" id="IPR050302">
    <property type="entry name" value="Rab_GAP_TBC_domain"/>
</dbReference>
<dbReference type="SMART" id="SM00164">
    <property type="entry name" value="TBC"/>
    <property type="match status" value="1"/>
</dbReference>
<gene>
    <name evidence="3" type="ORF">PECAL_1P33030</name>
</gene>
<feature type="region of interest" description="Disordered" evidence="1">
    <location>
        <begin position="589"/>
        <end position="623"/>
    </location>
</feature>
<evidence type="ECO:0000313" key="4">
    <source>
        <dbReference type="Proteomes" id="UP000789595"/>
    </source>
</evidence>
<name>A0A8J2SFU3_9STRA</name>
<dbReference type="PROSITE" id="PS50086">
    <property type="entry name" value="TBC_RABGAP"/>
    <property type="match status" value="1"/>
</dbReference>
<evidence type="ECO:0000256" key="1">
    <source>
        <dbReference type="SAM" id="MobiDB-lite"/>
    </source>
</evidence>
<accession>A0A8J2SFU3</accession>
<comment type="caution">
    <text evidence="3">The sequence shown here is derived from an EMBL/GenBank/DDBJ whole genome shotgun (WGS) entry which is preliminary data.</text>
</comment>
<dbReference type="Gene3D" id="1.10.8.270">
    <property type="entry name" value="putative rabgap domain of human tbc1 domain family member 14 like domains"/>
    <property type="match status" value="1"/>
</dbReference>
<dbReference type="AlphaFoldDB" id="A0A8J2SFU3"/>
<dbReference type="InterPro" id="IPR000195">
    <property type="entry name" value="Rab-GAP-TBC_dom"/>
</dbReference>
<dbReference type="Gene3D" id="1.10.472.80">
    <property type="entry name" value="Ypt/Rab-GAP domain of gyp1p, domain 3"/>
    <property type="match status" value="1"/>
</dbReference>
<dbReference type="SUPFAM" id="SSF47923">
    <property type="entry name" value="Ypt/Rab-GAP domain of gyp1p"/>
    <property type="match status" value="2"/>
</dbReference>
<protein>
    <recommendedName>
        <fullName evidence="2">Rab-GAP TBC domain-containing protein</fullName>
    </recommendedName>
</protein>
<proteinExistence type="predicted"/>
<feature type="domain" description="Rab-GAP TBC" evidence="2">
    <location>
        <begin position="49"/>
        <end position="285"/>
    </location>
</feature>
<evidence type="ECO:0000259" key="2">
    <source>
        <dbReference type="PROSITE" id="PS50086"/>
    </source>
</evidence>
<dbReference type="GO" id="GO:0031267">
    <property type="term" value="F:small GTPase binding"/>
    <property type="evidence" value="ECO:0007669"/>
    <property type="project" value="TreeGrafter"/>
</dbReference>
<dbReference type="Pfam" id="PF00566">
    <property type="entry name" value="RabGAP-TBC"/>
    <property type="match status" value="1"/>
</dbReference>